<evidence type="ECO:0000256" key="1">
    <source>
        <dbReference type="SAM" id="MobiDB-lite"/>
    </source>
</evidence>
<gene>
    <name evidence="2" type="ORF">PCOR1329_LOCUS17308</name>
</gene>
<comment type="caution">
    <text evidence="2">The sequence shown here is derived from an EMBL/GenBank/DDBJ whole genome shotgun (WGS) entry which is preliminary data.</text>
</comment>
<organism evidence="2 3">
    <name type="scientific">Prorocentrum cordatum</name>
    <dbReference type="NCBI Taxonomy" id="2364126"/>
    <lineage>
        <taxon>Eukaryota</taxon>
        <taxon>Sar</taxon>
        <taxon>Alveolata</taxon>
        <taxon>Dinophyceae</taxon>
        <taxon>Prorocentrales</taxon>
        <taxon>Prorocentraceae</taxon>
        <taxon>Prorocentrum</taxon>
    </lineage>
</organism>
<name>A0ABN9RAA8_9DINO</name>
<accession>A0ABN9RAA8</accession>
<sequence length="94" mass="10412">RAPTGVITRATRCRTRCPAWRPPSRAPRAQTSRAPRAGRRTRAPLAAPRAKATCCCYPWGRRRTCSTPAALQASWTWRASRVAGAGRARPTWRA</sequence>
<evidence type="ECO:0000313" key="2">
    <source>
        <dbReference type="EMBL" id="CAK0813333.1"/>
    </source>
</evidence>
<dbReference type="EMBL" id="CAUYUJ010005355">
    <property type="protein sequence ID" value="CAK0813333.1"/>
    <property type="molecule type" value="Genomic_DNA"/>
</dbReference>
<keyword evidence="3" id="KW-1185">Reference proteome</keyword>
<feature type="non-terminal residue" evidence="2">
    <location>
        <position position="94"/>
    </location>
</feature>
<dbReference type="Proteomes" id="UP001189429">
    <property type="component" value="Unassembled WGS sequence"/>
</dbReference>
<feature type="compositionally biased region" description="Low complexity" evidence="1">
    <location>
        <begin position="26"/>
        <end position="35"/>
    </location>
</feature>
<proteinExistence type="predicted"/>
<reference evidence="2" key="1">
    <citation type="submission" date="2023-10" db="EMBL/GenBank/DDBJ databases">
        <authorList>
            <person name="Chen Y."/>
            <person name="Shah S."/>
            <person name="Dougan E. K."/>
            <person name="Thang M."/>
            <person name="Chan C."/>
        </authorList>
    </citation>
    <scope>NUCLEOTIDE SEQUENCE [LARGE SCALE GENOMIC DNA]</scope>
</reference>
<evidence type="ECO:0000313" key="3">
    <source>
        <dbReference type="Proteomes" id="UP001189429"/>
    </source>
</evidence>
<protein>
    <submittedName>
        <fullName evidence="2">Uncharacterized protein</fullName>
    </submittedName>
</protein>
<feature type="region of interest" description="Disordered" evidence="1">
    <location>
        <begin position="18"/>
        <end position="45"/>
    </location>
</feature>
<feature type="non-terminal residue" evidence="2">
    <location>
        <position position="1"/>
    </location>
</feature>